<evidence type="ECO:0000256" key="1">
    <source>
        <dbReference type="ARBA" id="ARBA00023172"/>
    </source>
</evidence>
<evidence type="ECO:0000313" key="5">
    <source>
        <dbReference type="Proteomes" id="UP001317822"/>
    </source>
</evidence>
<dbReference type="InterPro" id="IPR013762">
    <property type="entry name" value="Integrase-like_cat_sf"/>
</dbReference>
<accession>A0ABM8DHJ5</accession>
<evidence type="ECO:0000259" key="3">
    <source>
        <dbReference type="PROSITE" id="PS51898"/>
    </source>
</evidence>
<feature type="region of interest" description="Disordered" evidence="2">
    <location>
        <begin position="118"/>
        <end position="148"/>
    </location>
</feature>
<dbReference type="EMBL" id="AP027041">
    <property type="protein sequence ID" value="BDU18076.1"/>
    <property type="molecule type" value="Genomic_DNA"/>
</dbReference>
<dbReference type="SUPFAM" id="SSF56349">
    <property type="entry name" value="DNA breaking-rejoining enzymes"/>
    <property type="match status" value="1"/>
</dbReference>
<dbReference type="InterPro" id="IPR002104">
    <property type="entry name" value="Integrase_catalytic"/>
</dbReference>
<name>A0ABM8DHJ5_9GAMM</name>
<protein>
    <submittedName>
        <fullName evidence="4">Site-specific integrase</fullName>
    </submittedName>
</protein>
<dbReference type="PROSITE" id="PS51898">
    <property type="entry name" value="TYR_RECOMBINASE"/>
    <property type="match status" value="1"/>
</dbReference>
<dbReference type="RefSeq" id="WP_281779957.1">
    <property type="nucleotide sequence ID" value="NZ_AP027041.1"/>
</dbReference>
<keyword evidence="1" id="KW-0233">DNA recombination</keyword>
<evidence type="ECO:0000313" key="4">
    <source>
        <dbReference type="EMBL" id="BDU18076.1"/>
    </source>
</evidence>
<dbReference type="Gene3D" id="1.10.443.10">
    <property type="entry name" value="Intergrase catalytic core"/>
    <property type="match status" value="1"/>
</dbReference>
<reference evidence="4 5" key="1">
    <citation type="journal article" date="2023" name="Int. J. Syst. Evol. Microbiol.">
        <title>Physiological and genomic analyses of cobalamin (vitamin B12)-auxotrophy of Lysobacter auxotrophicus sp. nov., a methionine-auxotrophic chitinolytic bacterium isolated from chitin-treated soil.</title>
        <authorList>
            <person name="Saito A."/>
            <person name="Dohra H."/>
            <person name="Hamada M."/>
            <person name="Moriuchi R."/>
            <person name="Kotsuchibashi Y."/>
            <person name="Mori K."/>
        </authorList>
    </citation>
    <scope>NUCLEOTIDE SEQUENCE [LARGE SCALE GENOMIC DNA]</scope>
    <source>
        <strain evidence="4 5">5-21a</strain>
    </source>
</reference>
<proteinExistence type="predicted"/>
<feature type="domain" description="Tyr recombinase" evidence="3">
    <location>
        <begin position="430"/>
        <end position="646"/>
    </location>
</feature>
<dbReference type="Proteomes" id="UP001317822">
    <property type="component" value="Chromosome"/>
</dbReference>
<sequence length="713" mass="79451">MFNELSRLLAEGAQEGWWTYPELDSASSRTRRVRHATPAHRRLLAEAEHLRAAIAAGLGDLLASEDPDVLMGGLILNAALVGAVVHSDFLSQLTELPHRRELLQEAGGSASIAFQIARAGSPNHRGRRKQASEQSDEPPAEEPASNVRRWTPDDASALLLARLFGFAPTRERPSPDRFLSAACARLGRTALTMKQVVRHASAWWASRLPPILYEYVSDPRVAPSLPHSAWQRLLTGRPALAEAPRPSSVTEGLRIARLGSMSPSQAPAQLMEQQRACRGLVAALGKGPDKQVPKPSELVERLEKWRHEFGHIDGWPALFECWARHVVTTGSAIGMKLHRAGLQRYLQGFGDRWLKVLHDLDPWSIVQDPAHFANDISDRLEQLRHDLSGLQQAGVPRAGLQAFLAYVTAIGGPRIELDSEWRSVVSVGRVDVNIVTPGEYEQLLCWLSEVAGADRFGALRNQVLTILAYRIGPRWEELQTRQRRDLMLTTNPDGSLCGILDIRVNRWFAGKTSKALRRLPLEQFLTPDEMRVLQEYLALLDRDDVRPAELLFANRETGGTPPNVRDTHDVIQRGMRLLSGDGSLVFHHLRHSAASFISLRIFTDEIEDPSALEWINGYARISARGLGVAEKPYAEILSGRRAEHGSRSQLVRALLGHIDPTTSMHSYVHFMDVILAQYAKRLAPAIPIAVRARLDGIKRKSVVRRDIRARQRA</sequence>
<dbReference type="InterPro" id="IPR011010">
    <property type="entry name" value="DNA_brk_join_enz"/>
</dbReference>
<gene>
    <name evidence="4" type="ORF">LA521A_32770</name>
</gene>
<keyword evidence="5" id="KW-1185">Reference proteome</keyword>
<organism evidence="4 5">
    <name type="scientific">Lysobacter auxotrophicus</name>
    <dbReference type="NCBI Taxonomy" id="2992573"/>
    <lineage>
        <taxon>Bacteria</taxon>
        <taxon>Pseudomonadati</taxon>
        <taxon>Pseudomonadota</taxon>
        <taxon>Gammaproteobacteria</taxon>
        <taxon>Lysobacterales</taxon>
        <taxon>Lysobacteraceae</taxon>
        <taxon>Lysobacter</taxon>
    </lineage>
</organism>
<evidence type="ECO:0000256" key="2">
    <source>
        <dbReference type="SAM" id="MobiDB-lite"/>
    </source>
</evidence>